<feature type="transmembrane region" description="Helical" evidence="8">
    <location>
        <begin position="309"/>
        <end position="324"/>
    </location>
</feature>
<dbReference type="EMBL" id="JBHTCT010000036">
    <property type="protein sequence ID" value="MFC7366290.1"/>
    <property type="molecule type" value="Genomic_DNA"/>
</dbReference>
<evidence type="ECO:0000256" key="1">
    <source>
        <dbReference type="ARBA" id="ARBA00004141"/>
    </source>
</evidence>
<accession>A0ABW2NK17</accession>
<protein>
    <submittedName>
        <fullName evidence="9">GerAB/ArcD/ProY family transporter</fullName>
    </submittedName>
</protein>
<proteinExistence type="inferred from homology"/>
<dbReference type="Proteomes" id="UP001596483">
    <property type="component" value="Unassembled WGS sequence"/>
</dbReference>
<keyword evidence="3" id="KW-0813">Transport</keyword>
<feature type="transmembrane region" description="Helical" evidence="8">
    <location>
        <begin position="115"/>
        <end position="136"/>
    </location>
</feature>
<feature type="transmembrane region" description="Helical" evidence="8">
    <location>
        <begin position="222"/>
        <end position="242"/>
    </location>
</feature>
<keyword evidence="5 8" id="KW-0812">Transmembrane</keyword>
<dbReference type="Pfam" id="PF03845">
    <property type="entry name" value="Spore_permease"/>
    <property type="match status" value="1"/>
</dbReference>
<gene>
    <name evidence="9" type="ORF">ACFQQH_14280</name>
</gene>
<feature type="transmembrane region" description="Helical" evidence="8">
    <location>
        <begin position="190"/>
        <end position="210"/>
    </location>
</feature>
<dbReference type="InterPro" id="IPR004761">
    <property type="entry name" value="Spore_GerAB"/>
</dbReference>
<comment type="similarity">
    <text evidence="2">Belongs to the amino acid-polyamine-organocation (APC) superfamily. Spore germination protein (SGP) (TC 2.A.3.9) family.</text>
</comment>
<keyword evidence="10" id="KW-1185">Reference proteome</keyword>
<evidence type="ECO:0000256" key="4">
    <source>
        <dbReference type="ARBA" id="ARBA00022544"/>
    </source>
</evidence>
<evidence type="ECO:0000313" key="10">
    <source>
        <dbReference type="Proteomes" id="UP001596483"/>
    </source>
</evidence>
<name>A0ABW2NK17_9BACL</name>
<sequence>MIQVSDGKIGTREFFSILYGMMAIRVTDSTPNLLHETGLTAAWMMPLISAAVLFVPLMMMLSLLKKGDTDTDLLQLLTELTGSILGRLITFLIFASVFSSTVLNGRSYGDIVTVMYYPDTALLIVMTLLLGAALYISHRGLEAIGRTALLVVPVFMVTSVILVLGVASQLNFLYLFPIAGAGGWEVIKGGVGYSSFFADIIIVGVLASRVRTFEAYRKASIWGLWVPAFKMALFLAVFVMIFDYPAVRNIAYPYHHLTRMAMIGSLANHVEAFFLALWFIGAAIHFATYLYISAYLLGKLIGYPPYQRLLLPLAGAAVVLGMMPENHLQGDHLRKLLLQSTSVFFLLLPALLWGLDRFRKKGKR</sequence>
<evidence type="ECO:0000313" key="9">
    <source>
        <dbReference type="EMBL" id="MFC7366290.1"/>
    </source>
</evidence>
<keyword evidence="6 8" id="KW-1133">Transmembrane helix</keyword>
<feature type="transmembrane region" description="Helical" evidence="8">
    <location>
        <begin position="336"/>
        <end position="355"/>
    </location>
</feature>
<dbReference type="PANTHER" id="PTHR34975">
    <property type="entry name" value="SPORE GERMINATION PROTEIN A2"/>
    <property type="match status" value="1"/>
</dbReference>
<evidence type="ECO:0000256" key="8">
    <source>
        <dbReference type="SAM" id="Phobius"/>
    </source>
</evidence>
<comment type="subcellular location">
    <subcellularLocation>
        <location evidence="1">Membrane</location>
        <topology evidence="1">Multi-pass membrane protein</topology>
    </subcellularLocation>
</comment>
<dbReference type="RefSeq" id="WP_157294352.1">
    <property type="nucleotide sequence ID" value="NZ_JBHTCT010000036.1"/>
</dbReference>
<evidence type="ECO:0000256" key="6">
    <source>
        <dbReference type="ARBA" id="ARBA00022989"/>
    </source>
</evidence>
<reference evidence="10" key="1">
    <citation type="journal article" date="2019" name="Int. J. Syst. Evol. Microbiol.">
        <title>The Global Catalogue of Microorganisms (GCM) 10K type strain sequencing project: providing services to taxonomists for standard genome sequencing and annotation.</title>
        <authorList>
            <consortium name="The Broad Institute Genomics Platform"/>
            <consortium name="The Broad Institute Genome Sequencing Center for Infectious Disease"/>
            <person name="Wu L."/>
            <person name="Ma J."/>
        </authorList>
    </citation>
    <scope>NUCLEOTIDE SEQUENCE [LARGE SCALE GENOMIC DNA]</scope>
    <source>
        <strain evidence="10">JCM 4738</strain>
    </source>
</reference>
<organism evidence="9 10">
    <name type="scientific">Bhargavaea changchunensis</name>
    <dbReference type="NCBI Taxonomy" id="2134037"/>
    <lineage>
        <taxon>Bacteria</taxon>
        <taxon>Bacillati</taxon>
        <taxon>Bacillota</taxon>
        <taxon>Bacilli</taxon>
        <taxon>Bacillales</taxon>
        <taxon>Caryophanaceae</taxon>
        <taxon>Bhargavaea</taxon>
    </lineage>
</organism>
<feature type="transmembrane region" description="Helical" evidence="8">
    <location>
        <begin position="148"/>
        <end position="170"/>
    </location>
</feature>
<feature type="transmembrane region" description="Helical" evidence="8">
    <location>
        <begin position="272"/>
        <end position="297"/>
    </location>
</feature>
<evidence type="ECO:0000256" key="3">
    <source>
        <dbReference type="ARBA" id="ARBA00022448"/>
    </source>
</evidence>
<keyword evidence="7 8" id="KW-0472">Membrane</keyword>
<evidence type="ECO:0000256" key="5">
    <source>
        <dbReference type="ARBA" id="ARBA00022692"/>
    </source>
</evidence>
<evidence type="ECO:0000256" key="2">
    <source>
        <dbReference type="ARBA" id="ARBA00007998"/>
    </source>
</evidence>
<feature type="transmembrane region" description="Helical" evidence="8">
    <location>
        <begin position="41"/>
        <end position="64"/>
    </location>
</feature>
<evidence type="ECO:0000256" key="7">
    <source>
        <dbReference type="ARBA" id="ARBA00023136"/>
    </source>
</evidence>
<dbReference type="PANTHER" id="PTHR34975:SF2">
    <property type="entry name" value="SPORE GERMINATION PROTEIN A2"/>
    <property type="match status" value="1"/>
</dbReference>
<feature type="transmembrane region" description="Helical" evidence="8">
    <location>
        <begin position="84"/>
        <end position="103"/>
    </location>
</feature>
<comment type="caution">
    <text evidence="9">The sequence shown here is derived from an EMBL/GenBank/DDBJ whole genome shotgun (WGS) entry which is preliminary data.</text>
</comment>
<keyword evidence="4" id="KW-0309">Germination</keyword>